<organism evidence="2 3">
    <name type="scientific">Wolfiporia cocos (strain MD-104)</name>
    <name type="common">Brown rot fungus</name>
    <dbReference type="NCBI Taxonomy" id="742152"/>
    <lineage>
        <taxon>Eukaryota</taxon>
        <taxon>Fungi</taxon>
        <taxon>Dikarya</taxon>
        <taxon>Basidiomycota</taxon>
        <taxon>Agaricomycotina</taxon>
        <taxon>Agaricomycetes</taxon>
        <taxon>Polyporales</taxon>
        <taxon>Phaeolaceae</taxon>
        <taxon>Wolfiporia</taxon>
    </lineage>
</organism>
<protein>
    <submittedName>
        <fullName evidence="2">Uncharacterized protein</fullName>
    </submittedName>
</protein>
<evidence type="ECO:0000313" key="3">
    <source>
        <dbReference type="Proteomes" id="UP000218811"/>
    </source>
</evidence>
<gene>
    <name evidence="2" type="ORF">WOLCODRAFT_156884</name>
</gene>
<dbReference type="AlphaFoldDB" id="A0A2H3J1U7"/>
<accession>A0A2H3J1U7</accession>
<dbReference type="Proteomes" id="UP000218811">
    <property type="component" value="Unassembled WGS sequence"/>
</dbReference>
<feature type="compositionally biased region" description="Low complexity" evidence="1">
    <location>
        <begin position="132"/>
        <end position="141"/>
    </location>
</feature>
<name>A0A2H3J1U7_WOLCO</name>
<dbReference type="EMBL" id="KB467865">
    <property type="protein sequence ID" value="PCH36156.1"/>
    <property type="molecule type" value="Genomic_DNA"/>
</dbReference>
<keyword evidence="3" id="KW-1185">Reference proteome</keyword>
<sequence length="196" mass="23104">MWEEDLKRTAASWDHNRELDKVANKCCRRQVNYERDALTQHRMNMGEYMEEDRDEADRQEYERLMKKFGTQVRLTTAFIEEEEDDFGYTTAVDLPEFDWPLRRKPFAGAGDDKLPPLDNLDINDNAGGMDDQQPPTQTHITTPPPIKPTREPVKPEQVHMTFDDDEYPSRPMFPLFRTKVGIYAEALAKLRYWDDE</sequence>
<proteinExistence type="predicted"/>
<evidence type="ECO:0000313" key="2">
    <source>
        <dbReference type="EMBL" id="PCH36156.1"/>
    </source>
</evidence>
<evidence type="ECO:0000256" key="1">
    <source>
        <dbReference type="SAM" id="MobiDB-lite"/>
    </source>
</evidence>
<feature type="region of interest" description="Disordered" evidence="1">
    <location>
        <begin position="124"/>
        <end position="155"/>
    </location>
</feature>
<reference evidence="2 3" key="1">
    <citation type="journal article" date="2012" name="Science">
        <title>The Paleozoic origin of enzymatic lignin decomposition reconstructed from 31 fungal genomes.</title>
        <authorList>
            <person name="Floudas D."/>
            <person name="Binder M."/>
            <person name="Riley R."/>
            <person name="Barry K."/>
            <person name="Blanchette R.A."/>
            <person name="Henrissat B."/>
            <person name="Martinez A.T."/>
            <person name="Otillar R."/>
            <person name="Spatafora J.W."/>
            <person name="Yadav J.S."/>
            <person name="Aerts A."/>
            <person name="Benoit I."/>
            <person name="Boyd A."/>
            <person name="Carlson A."/>
            <person name="Copeland A."/>
            <person name="Coutinho P.M."/>
            <person name="de Vries R.P."/>
            <person name="Ferreira P."/>
            <person name="Findley K."/>
            <person name="Foster B."/>
            <person name="Gaskell J."/>
            <person name="Glotzer D."/>
            <person name="Gorecki P."/>
            <person name="Heitman J."/>
            <person name="Hesse C."/>
            <person name="Hori C."/>
            <person name="Igarashi K."/>
            <person name="Jurgens J.A."/>
            <person name="Kallen N."/>
            <person name="Kersten P."/>
            <person name="Kohler A."/>
            <person name="Kuees U."/>
            <person name="Kumar T.K.A."/>
            <person name="Kuo A."/>
            <person name="LaButti K."/>
            <person name="Larrondo L.F."/>
            <person name="Lindquist E."/>
            <person name="Ling A."/>
            <person name="Lombard V."/>
            <person name="Lucas S."/>
            <person name="Lundell T."/>
            <person name="Martin R."/>
            <person name="McLaughlin D.J."/>
            <person name="Morgenstern I."/>
            <person name="Morin E."/>
            <person name="Murat C."/>
            <person name="Nagy L.G."/>
            <person name="Nolan M."/>
            <person name="Ohm R.A."/>
            <person name="Patyshakuliyeva A."/>
            <person name="Rokas A."/>
            <person name="Ruiz-Duenas F.J."/>
            <person name="Sabat G."/>
            <person name="Salamov A."/>
            <person name="Samejima M."/>
            <person name="Schmutz J."/>
            <person name="Slot J.C."/>
            <person name="St John F."/>
            <person name="Stenlid J."/>
            <person name="Sun H."/>
            <person name="Sun S."/>
            <person name="Syed K."/>
            <person name="Tsang A."/>
            <person name="Wiebenga A."/>
            <person name="Young D."/>
            <person name="Pisabarro A."/>
            <person name="Eastwood D.C."/>
            <person name="Martin F."/>
            <person name="Cullen D."/>
            <person name="Grigoriev I.V."/>
            <person name="Hibbett D.S."/>
        </authorList>
    </citation>
    <scope>NUCLEOTIDE SEQUENCE [LARGE SCALE GENOMIC DNA]</scope>
    <source>
        <strain evidence="2 3">MD-104</strain>
    </source>
</reference>